<dbReference type="Gene3D" id="3.40.50.300">
    <property type="entry name" value="P-loop containing nucleotide triphosphate hydrolases"/>
    <property type="match status" value="2"/>
</dbReference>
<dbReference type="RefSeq" id="WP_169275665.1">
    <property type="nucleotide sequence ID" value="NZ_JAAIIH010000006.1"/>
</dbReference>
<feature type="compositionally biased region" description="Low complexity" evidence="9">
    <location>
        <begin position="561"/>
        <end position="574"/>
    </location>
</feature>
<evidence type="ECO:0000256" key="7">
    <source>
        <dbReference type="ARBA" id="ARBA00022840"/>
    </source>
</evidence>
<evidence type="ECO:0000256" key="4">
    <source>
        <dbReference type="ARBA" id="ARBA00022801"/>
    </source>
</evidence>
<organism evidence="11 12">
    <name type="scientific">Bifidobacterium moraviense</name>
    <dbReference type="NCBI Taxonomy" id="2675323"/>
    <lineage>
        <taxon>Bacteria</taxon>
        <taxon>Bacillati</taxon>
        <taxon>Actinomycetota</taxon>
        <taxon>Actinomycetes</taxon>
        <taxon>Bifidobacteriales</taxon>
        <taxon>Bifidobacteriaceae</taxon>
        <taxon>Bifidobacterium</taxon>
    </lineage>
</organism>
<dbReference type="InterPro" id="IPR038726">
    <property type="entry name" value="PDDEXK_AddAB-type"/>
</dbReference>
<evidence type="ECO:0000256" key="9">
    <source>
        <dbReference type="SAM" id="MobiDB-lite"/>
    </source>
</evidence>
<dbReference type="Proteomes" id="UP000588277">
    <property type="component" value="Unassembled WGS sequence"/>
</dbReference>
<dbReference type="GO" id="GO:0003677">
    <property type="term" value="F:DNA binding"/>
    <property type="evidence" value="ECO:0007669"/>
    <property type="project" value="InterPro"/>
</dbReference>
<protein>
    <submittedName>
        <fullName evidence="11">ATP-dependent DNA helicase UvrD</fullName>
    </submittedName>
</protein>
<keyword evidence="4" id="KW-0378">Hydrolase</keyword>
<dbReference type="InterPro" id="IPR000212">
    <property type="entry name" value="DNA_helicase_UvrD/REP"/>
</dbReference>
<dbReference type="SUPFAM" id="SSF52540">
    <property type="entry name" value="P-loop containing nucleoside triphosphate hydrolases"/>
    <property type="match status" value="1"/>
</dbReference>
<keyword evidence="8" id="KW-0234">DNA repair</keyword>
<keyword evidence="6" id="KW-0269">Exonuclease</keyword>
<dbReference type="Pfam" id="PF13245">
    <property type="entry name" value="AAA_19"/>
    <property type="match status" value="1"/>
</dbReference>
<keyword evidence="7" id="KW-0067">ATP-binding</keyword>
<dbReference type="GO" id="GO:0043138">
    <property type="term" value="F:3'-5' DNA helicase activity"/>
    <property type="evidence" value="ECO:0007669"/>
    <property type="project" value="TreeGrafter"/>
</dbReference>
<dbReference type="GO" id="GO:0004527">
    <property type="term" value="F:exonuclease activity"/>
    <property type="evidence" value="ECO:0007669"/>
    <property type="project" value="UniProtKB-KW"/>
</dbReference>
<feature type="compositionally biased region" description="Gly residues" evidence="9">
    <location>
        <begin position="575"/>
        <end position="584"/>
    </location>
</feature>
<evidence type="ECO:0000259" key="10">
    <source>
        <dbReference type="PROSITE" id="PS51217"/>
    </source>
</evidence>
<evidence type="ECO:0000313" key="12">
    <source>
        <dbReference type="Proteomes" id="UP000588277"/>
    </source>
</evidence>
<evidence type="ECO:0000256" key="6">
    <source>
        <dbReference type="ARBA" id="ARBA00022839"/>
    </source>
</evidence>
<evidence type="ECO:0000256" key="3">
    <source>
        <dbReference type="ARBA" id="ARBA00022763"/>
    </source>
</evidence>
<feature type="domain" description="UvrD-like helicase C-terminal" evidence="10">
    <location>
        <begin position="323"/>
        <end position="788"/>
    </location>
</feature>
<keyword evidence="12" id="KW-1185">Reference proteome</keyword>
<dbReference type="EMBL" id="JAAIIH010000006">
    <property type="protein sequence ID" value="NMN00524.1"/>
    <property type="molecule type" value="Genomic_DNA"/>
</dbReference>
<keyword evidence="1" id="KW-0540">Nuclease</keyword>
<accession>A0A7Y0F1W7</accession>
<comment type="caution">
    <text evidence="11">The sequence shown here is derived from an EMBL/GenBank/DDBJ whole genome shotgun (WGS) entry which is preliminary data.</text>
</comment>
<dbReference type="Pfam" id="PF12705">
    <property type="entry name" value="PDDEXK_1"/>
    <property type="match status" value="1"/>
</dbReference>
<keyword evidence="5 11" id="KW-0347">Helicase</keyword>
<evidence type="ECO:0000256" key="8">
    <source>
        <dbReference type="ARBA" id="ARBA00023204"/>
    </source>
</evidence>
<dbReference type="GO" id="GO:0005524">
    <property type="term" value="F:ATP binding"/>
    <property type="evidence" value="ECO:0007669"/>
    <property type="project" value="UniProtKB-KW"/>
</dbReference>
<dbReference type="InterPro" id="IPR027417">
    <property type="entry name" value="P-loop_NTPase"/>
</dbReference>
<dbReference type="InterPro" id="IPR014017">
    <property type="entry name" value="DNA_helicase_UvrD-like_C"/>
</dbReference>
<feature type="region of interest" description="Disordered" evidence="9">
    <location>
        <begin position="981"/>
        <end position="1001"/>
    </location>
</feature>
<dbReference type="PANTHER" id="PTHR11070:SF59">
    <property type="entry name" value="DNA 3'-5' HELICASE"/>
    <property type="match status" value="1"/>
</dbReference>
<dbReference type="PROSITE" id="PS51217">
    <property type="entry name" value="UVRD_HELICASE_CTER"/>
    <property type="match status" value="1"/>
</dbReference>
<keyword evidence="3" id="KW-0227">DNA damage</keyword>
<feature type="compositionally biased region" description="Basic and acidic residues" evidence="9">
    <location>
        <begin position="981"/>
        <end position="990"/>
    </location>
</feature>
<evidence type="ECO:0000256" key="1">
    <source>
        <dbReference type="ARBA" id="ARBA00022722"/>
    </source>
</evidence>
<sequence>MNDEAQVLLAVGPPSCGKTEFAVRALLDGMRRYGSDRACMAASGRKAADRLADRVIREMGVSAQARPVTTLAAVAFRIIALGRARRGASSPRLLNGAEQDALLRGVLDDHAGHVRAGESGNCPVCGLLQEYFADVSWPALVDGRMGAAFVGQLRDMLARMDELGVSREGEDGVLAAVDTPDVRSMRLRLQWRLAFALRARYDAAVESAYPGECRLDSSRLLVEGTKSVGGLDRADLPSLVVVDDFQDVTLAGLGFLEALRDAGCRLVLVGCPDESVQSFRGSYPEYALARVRRWPGCEEMALTDYGKDGEPHAEASCDASRDGELRSDAPRYLDLVTSRVSLSILSTEDDPTPVPLRAGKMHAYRGSWPIEAVEGGRYADDGSVVASLYRSSGEETDDVVWRIKRAHLDAAAGGEDGKPGEAGCAWNDMAVIAHDNATVRAIGERLRREGVPVLYSSVTRPLKDEPFVQALFALIELAGLRRRGLASCSMAPEALAGFVRSRVVDIMNSPLVMVGDDDRGNGYPARLSVAESAMGALQSLAEALQAEAMEGAQDARDEVSAAVDGPSGPDPAAGGDDGTAAGGGDAVTTLNGLIRAWDRLRGEYETARRGAHGPGVAVDDSLVAGSSADAPMPFGRDALYLLLMFDPAAGEETLQAIHAICGSHAGRSDGHAEAFSRVWRLVADTADALSRLPGQGPQYALSAAWTAAGVDRRWQRLALRGTEAGRAANDRLDVAMRLFQFAQDSTAARDIEGFIEQVRSMEVEADSLAHVGPVEQAVTLTTPAGAAGRHFRLVWIPSVQQDVWPNLTPRNTMFGAEDLADIVLRGGLARREPVSAGAASDPRLASVLYAERRSLLVALTRAETRVFVSAVHSEDVAPSEFLYAFMPERYPRVAEGTPQYTEVGEGGRYAGLDADPRGLVAAARVALARGVMDGAGENGDPQDVQAAQATRDAAEALALLASSGVESADPSHWMFMDARDRGERTTRPGDPEQAPDGGRTVTLSPSAVDGLWACPVCWLLENRFAGPRPGSVAAGFGTLIHAVAEQASREGLDRPGRTAEEVLERMTAIYRNLRADPDAIDRPADRYAARRNDEAAAGILANIAAYFVDSNAPGYPAGNVGKIDVGTLQDVQVERHFGAAFGLDDVLEAYNAIDGVDPIDASTLMLVMGALVGGWPEAMAPGLRVRLSGRIDRLETRLGADGRVRTRLVDYKTGGKPALGQLFSDLQLVCYQLGLAFPEDGPRGAKALRAMPDIAQSMLFHVREDPWPAKSWGAEGAYQPPLFADGSLNARAFAPRYHYPNMTTFFDAADVLPPTPPDGVGEKAWEQFVTLRGTHAVWALTMISRVFYAAAASVSTVLTAHPQALHVKRCRCIGQCPACSGQIDTVFEVRQP</sequence>
<dbReference type="GO" id="GO:0033202">
    <property type="term" value="C:DNA helicase complex"/>
    <property type="evidence" value="ECO:0007669"/>
    <property type="project" value="TreeGrafter"/>
</dbReference>
<gene>
    <name evidence="11" type="ORF">G1C96_1103</name>
</gene>
<dbReference type="GO" id="GO:0005829">
    <property type="term" value="C:cytosol"/>
    <property type="evidence" value="ECO:0007669"/>
    <property type="project" value="TreeGrafter"/>
</dbReference>
<feature type="region of interest" description="Disordered" evidence="9">
    <location>
        <begin position="548"/>
        <end position="584"/>
    </location>
</feature>
<evidence type="ECO:0000313" key="11">
    <source>
        <dbReference type="EMBL" id="NMN00524.1"/>
    </source>
</evidence>
<dbReference type="GO" id="GO:0000725">
    <property type="term" value="P:recombinational repair"/>
    <property type="evidence" value="ECO:0007669"/>
    <property type="project" value="TreeGrafter"/>
</dbReference>
<reference evidence="11 12" key="1">
    <citation type="submission" date="2020-02" db="EMBL/GenBank/DDBJ databases">
        <title>Characterization of phylogenetic diversity of novel bifidobacterial species isolated in Czech ZOOs.</title>
        <authorList>
            <person name="Lugli G.A."/>
            <person name="Vera N.B."/>
            <person name="Ventura M."/>
        </authorList>
    </citation>
    <scope>NUCLEOTIDE SEQUENCE [LARGE SCALE GENOMIC DNA]</scope>
    <source>
        <strain evidence="11 12">DSM 109958</strain>
    </source>
</reference>
<evidence type="ECO:0000256" key="2">
    <source>
        <dbReference type="ARBA" id="ARBA00022741"/>
    </source>
</evidence>
<name>A0A7Y0F1W7_9BIFI</name>
<evidence type="ECO:0000256" key="5">
    <source>
        <dbReference type="ARBA" id="ARBA00022806"/>
    </source>
</evidence>
<keyword evidence="2" id="KW-0547">Nucleotide-binding</keyword>
<dbReference type="PANTHER" id="PTHR11070">
    <property type="entry name" value="UVRD / RECB / PCRA DNA HELICASE FAMILY MEMBER"/>
    <property type="match status" value="1"/>
</dbReference>
<proteinExistence type="predicted"/>